<dbReference type="InterPro" id="IPR018203">
    <property type="entry name" value="GDP_dissociation_inhibitor"/>
</dbReference>
<keyword evidence="5" id="KW-0520">NAD</keyword>
<dbReference type="InterPro" id="IPR036188">
    <property type="entry name" value="FAD/NAD-bd_sf"/>
</dbReference>
<gene>
    <name evidence="6" type="ORF">SAMN04488121_11611</name>
</gene>
<evidence type="ECO:0000313" key="7">
    <source>
        <dbReference type="Proteomes" id="UP000199045"/>
    </source>
</evidence>
<dbReference type="STRING" id="104663.SAMN04488121_11611"/>
<dbReference type="GO" id="GO:0007264">
    <property type="term" value="P:small GTPase-mediated signal transduction"/>
    <property type="evidence" value="ECO:0007669"/>
    <property type="project" value="InterPro"/>
</dbReference>
<keyword evidence="3" id="KW-0274">FAD</keyword>
<dbReference type="AlphaFoldDB" id="A0A1G8DW06"/>
<dbReference type="RefSeq" id="WP_089838840.1">
    <property type="nucleotide sequence ID" value="NZ_FNBN01000016.1"/>
</dbReference>
<evidence type="ECO:0000256" key="2">
    <source>
        <dbReference type="ARBA" id="ARBA00022729"/>
    </source>
</evidence>
<dbReference type="InterPro" id="IPR052206">
    <property type="entry name" value="Retinol_saturase"/>
</dbReference>
<sequence length="501" mass="56523">MQYDVIIIGSGLGSLVCGAILSKNGYKVCIYEKNRQIGGCLQTFSRDKAIIDSGVHYIGGLAEGQNLNQVFRYLGIMDKMKLRQLDMDGFDHIHFGNEQKVYKLAQGYDNFTKQLLKDFPDEKDALHAYCEKMQEVCGKFPLFNLRMGDYREKEGVMGLDTYGFISSITKNERLQHVLAGNNLLYAGEQGKTPFYVHALVQHSYIESSWKCVDGGSQISRALNKVIKEHGGTIIRNTEVVRIVEFDGKVDHIVLANGEQVTARHFVSGLHPAKTMEMTESVSLRQAYKARICTLENTPGTFMLNVVLKPGTFPYRNYNYYHHDSDNAWDGVNYTSDNWPNTYALFVSAGTGKEQFADNLSIMTYMRYEDVARWHNTFNTDSHPDERCAEYQEFKKEKSEKLLDAVEKQYPGLRNCIHAYYSSTPLTYRDYLAMPEGSMYGIAKDASDPLKTMISAATRLPNLYLTGQNLNLHGILGVTMTAVVTSSVLLGMEKLINDINAA</sequence>
<dbReference type="Proteomes" id="UP000199045">
    <property type="component" value="Unassembled WGS sequence"/>
</dbReference>
<dbReference type="Pfam" id="PF13450">
    <property type="entry name" value="NAD_binding_8"/>
    <property type="match status" value="1"/>
</dbReference>
<keyword evidence="2" id="KW-0732">Signal</keyword>
<organism evidence="6 7">
    <name type="scientific">Chitinophaga filiformis</name>
    <name type="common">Myxococcus filiformis</name>
    <name type="synonym">Flexibacter filiformis</name>
    <dbReference type="NCBI Taxonomy" id="104663"/>
    <lineage>
        <taxon>Bacteria</taxon>
        <taxon>Pseudomonadati</taxon>
        <taxon>Bacteroidota</taxon>
        <taxon>Chitinophagia</taxon>
        <taxon>Chitinophagales</taxon>
        <taxon>Chitinophagaceae</taxon>
        <taxon>Chitinophaga</taxon>
    </lineage>
</organism>
<evidence type="ECO:0000256" key="1">
    <source>
        <dbReference type="ARBA" id="ARBA00022630"/>
    </source>
</evidence>
<keyword evidence="1" id="KW-0285">Flavoprotein</keyword>
<accession>A0A1G8DW06</accession>
<reference evidence="6 7" key="1">
    <citation type="submission" date="2016-10" db="EMBL/GenBank/DDBJ databases">
        <authorList>
            <person name="de Groot N.N."/>
        </authorList>
    </citation>
    <scope>NUCLEOTIDE SEQUENCE [LARGE SCALE GENOMIC DNA]</scope>
    <source>
        <strain evidence="6 7">DSM 527</strain>
    </source>
</reference>
<evidence type="ECO:0000256" key="4">
    <source>
        <dbReference type="ARBA" id="ARBA00022857"/>
    </source>
</evidence>
<dbReference type="PANTHER" id="PTHR46091">
    <property type="entry name" value="BLR7054 PROTEIN"/>
    <property type="match status" value="1"/>
</dbReference>
<evidence type="ECO:0000313" key="6">
    <source>
        <dbReference type="EMBL" id="SDH61906.1"/>
    </source>
</evidence>
<protein>
    <submittedName>
        <fullName evidence="6">All-trans-retinol 13,14-reductase</fullName>
    </submittedName>
</protein>
<dbReference type="PANTHER" id="PTHR46091:SF3">
    <property type="entry name" value="AMINE OXIDASE DOMAIN-CONTAINING PROTEIN"/>
    <property type="match status" value="1"/>
</dbReference>
<dbReference type="SUPFAM" id="SSF51905">
    <property type="entry name" value="FAD/NAD(P)-binding domain"/>
    <property type="match status" value="1"/>
</dbReference>
<evidence type="ECO:0000256" key="3">
    <source>
        <dbReference type="ARBA" id="ARBA00022827"/>
    </source>
</evidence>
<dbReference type="EMBL" id="FNBN01000016">
    <property type="protein sequence ID" value="SDH61906.1"/>
    <property type="molecule type" value="Genomic_DNA"/>
</dbReference>
<keyword evidence="4" id="KW-0521">NADP</keyword>
<name>A0A1G8DW06_CHIFI</name>
<dbReference type="GO" id="GO:0005092">
    <property type="term" value="F:GDP-dissociation inhibitor activity"/>
    <property type="evidence" value="ECO:0007669"/>
    <property type="project" value="InterPro"/>
</dbReference>
<dbReference type="Gene3D" id="3.50.50.60">
    <property type="entry name" value="FAD/NAD(P)-binding domain"/>
    <property type="match status" value="2"/>
</dbReference>
<dbReference type="PRINTS" id="PR00891">
    <property type="entry name" value="RABGDIREP"/>
</dbReference>
<proteinExistence type="predicted"/>
<dbReference type="OrthoDB" id="9789960at2"/>
<evidence type="ECO:0000256" key="5">
    <source>
        <dbReference type="ARBA" id="ARBA00023027"/>
    </source>
</evidence>